<dbReference type="PROSITE" id="PS50005">
    <property type="entry name" value="TPR"/>
    <property type="match status" value="2"/>
</dbReference>
<dbReference type="InterPro" id="IPR011990">
    <property type="entry name" value="TPR-like_helical_dom_sf"/>
</dbReference>
<proteinExistence type="predicted"/>
<dbReference type="Gene3D" id="1.25.40.10">
    <property type="entry name" value="Tetratricopeptide repeat domain"/>
    <property type="match status" value="1"/>
</dbReference>
<evidence type="ECO:0000313" key="3">
    <source>
        <dbReference type="Proteomes" id="UP001271792"/>
    </source>
</evidence>
<reference evidence="2 3" key="1">
    <citation type="submission" date="2023-11" db="EMBL/GenBank/DDBJ databases">
        <title>Lentzea sokolovensis, sp. nov., Lentzea kristufkii, sp. nov., and Lentzea miocenensis, sp. nov., rare actinobacteria from Sokolov Coal Basin, Miocene lacustrine sediment, Czech Republic.</title>
        <authorList>
            <person name="Lara A."/>
            <person name="Kotroba L."/>
            <person name="Nouioui I."/>
            <person name="Neumann-Schaal M."/>
            <person name="Mast Y."/>
            <person name="Chronakova A."/>
        </authorList>
    </citation>
    <scope>NUCLEOTIDE SEQUENCE [LARGE SCALE GENOMIC DNA]</scope>
    <source>
        <strain evidence="2 3">BCCO 10_0798</strain>
    </source>
</reference>
<feature type="repeat" description="TPR" evidence="1">
    <location>
        <begin position="484"/>
        <end position="517"/>
    </location>
</feature>
<dbReference type="SMART" id="SM00028">
    <property type="entry name" value="TPR"/>
    <property type="match status" value="5"/>
</dbReference>
<organism evidence="2 3">
    <name type="scientific">Lentzea kristufekii</name>
    <dbReference type="NCBI Taxonomy" id="3095430"/>
    <lineage>
        <taxon>Bacteria</taxon>
        <taxon>Bacillati</taxon>
        <taxon>Actinomycetota</taxon>
        <taxon>Actinomycetes</taxon>
        <taxon>Pseudonocardiales</taxon>
        <taxon>Pseudonocardiaceae</taxon>
        <taxon>Lentzea</taxon>
    </lineage>
</organism>
<sequence length="704" mass="76704">MQIHDVHGDLYLHEPQPSIRPVAPHQLPADIRQFSGREEELRQLDALLYAAPTPPTAVVVCAIAGTAGVGKTALAVRWAHRVRDRFPDGQLYVDLLGYSPDAPVLPARALEGFLHALGVSGDAVPPGLHDQAALYRSLLDGRRMLVVLDNASSPDQVRPLLPGSGTCFALITSRSGLAGLVARNGAQRLTLDLLSHNDSLDLLRDLAGAGRVEADPHAAATLVDQCGRLPLALRVAGERAAAEPDLPLSELADELEDERGRLDRLSSDDGEDESTAVRAVFSWSYRSLAQPVSRLFRLLGLHPGPDFGVPVVAALADVALPQAKRLLQTLAGSHLIQASAPGRYRFHDVLRLYATELAESEDPIEVRLEAARRMLVFYLHSARTADRLLLPLFTAPVAELPEPPVTAPPFHSRDEALTWCETEAANLSAAVRHAAQLGEHALAAQFPRALWSYYDLRKPWTDWIATYEIGVSSARLTGDDSNRSWIVRSLGVAYYDLQQYEQAAALFSESLAIRRRIGDISSTPGSLDMLGSTYRKQGRCDAALECHREALTIRLERGDKRGIAVTLNRLGSTYRDLGRFEESLDHLTRSLALRREIGDLHGQGFALHSIGATYEQLGQLGDATEAYEQSLVVRREIGDRRGEAEILYCLGKIMLRTGRTGKAREAWTDALAILGDLGAPQAADVGRQLQALDHADSSPGAEEV</sequence>
<reference evidence="2 3" key="2">
    <citation type="submission" date="2023-11" db="EMBL/GenBank/DDBJ databases">
        <authorList>
            <person name="Lara A.C."/>
            <person name="Chronakova A."/>
        </authorList>
    </citation>
    <scope>NUCLEOTIDE SEQUENCE [LARGE SCALE GENOMIC DNA]</scope>
    <source>
        <strain evidence="2 3">BCCO 10_0798</strain>
    </source>
</reference>
<gene>
    <name evidence="2" type="ORF">SK571_36425</name>
</gene>
<dbReference type="PRINTS" id="PR00364">
    <property type="entry name" value="DISEASERSIST"/>
</dbReference>
<evidence type="ECO:0000256" key="1">
    <source>
        <dbReference type="PROSITE-ProRule" id="PRU00339"/>
    </source>
</evidence>
<dbReference type="SUPFAM" id="SSF52540">
    <property type="entry name" value="P-loop containing nucleoside triphosphate hydrolases"/>
    <property type="match status" value="1"/>
</dbReference>
<keyword evidence="3" id="KW-1185">Reference proteome</keyword>
<dbReference type="PANTHER" id="PTHR47691:SF3">
    <property type="entry name" value="HTH-TYPE TRANSCRIPTIONAL REGULATOR RV0890C-RELATED"/>
    <property type="match status" value="1"/>
</dbReference>
<dbReference type="Pfam" id="PF13424">
    <property type="entry name" value="TPR_12"/>
    <property type="match status" value="2"/>
</dbReference>
<protein>
    <submittedName>
        <fullName evidence="2">Tetratricopeptide repeat protein</fullName>
    </submittedName>
</protein>
<name>A0ABU4U2V2_9PSEU</name>
<dbReference type="PANTHER" id="PTHR47691">
    <property type="entry name" value="REGULATOR-RELATED"/>
    <property type="match status" value="1"/>
</dbReference>
<keyword evidence="1" id="KW-0802">TPR repeat</keyword>
<dbReference type="InterPro" id="IPR019734">
    <property type="entry name" value="TPR_rpt"/>
</dbReference>
<dbReference type="SUPFAM" id="SSF48452">
    <property type="entry name" value="TPR-like"/>
    <property type="match status" value="1"/>
</dbReference>
<evidence type="ECO:0000313" key="2">
    <source>
        <dbReference type="EMBL" id="MDX8054888.1"/>
    </source>
</evidence>
<dbReference type="RefSeq" id="WP_319988655.1">
    <property type="nucleotide sequence ID" value="NZ_JAXAVV010000024.1"/>
</dbReference>
<comment type="caution">
    <text evidence="2">The sequence shown here is derived from an EMBL/GenBank/DDBJ whole genome shotgun (WGS) entry which is preliminary data.</text>
</comment>
<dbReference type="Pfam" id="PF13374">
    <property type="entry name" value="TPR_10"/>
    <property type="match status" value="1"/>
</dbReference>
<dbReference type="EMBL" id="JAXAVV010000024">
    <property type="protein sequence ID" value="MDX8054888.1"/>
    <property type="molecule type" value="Genomic_DNA"/>
</dbReference>
<dbReference type="Proteomes" id="UP001271792">
    <property type="component" value="Unassembled WGS sequence"/>
</dbReference>
<dbReference type="Gene3D" id="3.40.50.300">
    <property type="entry name" value="P-loop containing nucleotide triphosphate hydrolases"/>
    <property type="match status" value="1"/>
</dbReference>
<dbReference type="InterPro" id="IPR027417">
    <property type="entry name" value="P-loop_NTPase"/>
</dbReference>
<feature type="repeat" description="TPR" evidence="1">
    <location>
        <begin position="564"/>
        <end position="597"/>
    </location>
</feature>
<accession>A0ABU4U2V2</accession>